<feature type="compositionally biased region" description="Polar residues" evidence="1">
    <location>
        <begin position="327"/>
        <end position="343"/>
    </location>
</feature>
<dbReference type="CDD" id="cd00085">
    <property type="entry name" value="HNHc"/>
    <property type="match status" value="1"/>
</dbReference>
<organism evidence="3 4">
    <name type="scientific">Citricoccus muralis</name>
    <dbReference type="NCBI Taxonomy" id="169134"/>
    <lineage>
        <taxon>Bacteria</taxon>
        <taxon>Bacillati</taxon>
        <taxon>Actinomycetota</taxon>
        <taxon>Actinomycetes</taxon>
        <taxon>Micrococcales</taxon>
        <taxon>Micrococcaceae</taxon>
        <taxon>Citricoccus</taxon>
    </lineage>
</organism>
<reference evidence="3 4" key="1">
    <citation type="submission" date="2023-04" db="EMBL/GenBank/DDBJ databases">
        <title>Funneling lignin-derived compounds into biodiesel using alkali-halophilic Citricoccus sp. P2.</title>
        <authorList>
            <person name="Luo C.-B."/>
        </authorList>
    </citation>
    <scope>NUCLEOTIDE SEQUENCE [LARGE SCALE GENOMIC DNA]</scope>
    <source>
        <strain evidence="3 4">P2</strain>
    </source>
</reference>
<sequence>MTSVVSSPLLPLLDALDDLSTADLTILLTQGLTTLSRRLSSAHAHDEFSPFHREGADTRQDWGTSFLPNEHGHYTTQGNNDADAIICEDPAASLPSMIEQAAVLGRLCENVETALAGIVGRIFPLHEQRLELLGLPTGRVTHKNAADYLRFQTQVGFGVARRRIQTATAIHPDTTLTSLTDAAGTTTEPPRPDVHDAAVDGEITPRAVQAIIDALRAVEEEARSVSTDPDEVKKLINDGEKTLVTQAREFDDNAFAAYAAGWKERTSNQVNPDGEAPDDTIAEKKRGLRRIGTRGKLNIWQCATDQAGDELFRTLVHAMNNPRATPGSHSGDTTTSDAGTRTQAGADPSVAEGAETTHAVDATGTPVDNLDERTRDQKAHDALIGVLTAGLKVPHNTLPDQGGTRPQMLVTLDLPLLLRMMHQADIAPKNLDPAWLTDGTLTRFELCQGSYTGPISPTAIRHLLCEAEILPVVLGGAGQILDVGTSERFFDKHLRKALVARDGGCAAPGCMAPAPWCESHHIDPARNQGPTSTANGVLLCHHDHRLADRGDWQIRIVDDVPWFTAPPYIDPDQVPRRNTYWRPERQ</sequence>
<dbReference type="InterPro" id="IPR003870">
    <property type="entry name" value="DUF222"/>
</dbReference>
<keyword evidence="3" id="KW-0378">Hydrolase</keyword>
<keyword evidence="4" id="KW-1185">Reference proteome</keyword>
<keyword evidence="3" id="KW-0540">Nuclease</keyword>
<accession>A0ABY8H7K8</accession>
<keyword evidence="3" id="KW-0255">Endonuclease</keyword>
<proteinExistence type="predicted"/>
<dbReference type="EMBL" id="CP121252">
    <property type="protein sequence ID" value="WFP17136.1"/>
    <property type="molecule type" value="Genomic_DNA"/>
</dbReference>
<dbReference type="RefSeq" id="WP_278158439.1">
    <property type="nucleotide sequence ID" value="NZ_CP121252.1"/>
</dbReference>
<dbReference type="Proteomes" id="UP001219037">
    <property type="component" value="Chromosome"/>
</dbReference>
<feature type="domain" description="HNH nuclease" evidence="2">
    <location>
        <begin position="493"/>
        <end position="545"/>
    </location>
</feature>
<name>A0ABY8H7K8_9MICC</name>
<evidence type="ECO:0000313" key="4">
    <source>
        <dbReference type="Proteomes" id="UP001219037"/>
    </source>
</evidence>
<evidence type="ECO:0000259" key="2">
    <source>
        <dbReference type="SMART" id="SM00507"/>
    </source>
</evidence>
<evidence type="ECO:0000256" key="1">
    <source>
        <dbReference type="SAM" id="MobiDB-lite"/>
    </source>
</evidence>
<dbReference type="GO" id="GO:0004519">
    <property type="term" value="F:endonuclease activity"/>
    <property type="evidence" value="ECO:0007669"/>
    <property type="project" value="UniProtKB-KW"/>
</dbReference>
<feature type="region of interest" description="Disordered" evidence="1">
    <location>
        <begin position="320"/>
        <end position="370"/>
    </location>
</feature>
<feature type="region of interest" description="Disordered" evidence="1">
    <location>
        <begin position="267"/>
        <end position="286"/>
    </location>
</feature>
<dbReference type="Pfam" id="PF13391">
    <property type="entry name" value="HNH_2"/>
    <property type="match status" value="1"/>
</dbReference>
<dbReference type="SMART" id="SM00507">
    <property type="entry name" value="HNHc"/>
    <property type="match status" value="1"/>
</dbReference>
<protein>
    <submittedName>
        <fullName evidence="3">HNH endonuclease signature motif containing protein</fullName>
    </submittedName>
</protein>
<dbReference type="Pfam" id="PF02720">
    <property type="entry name" value="DUF222"/>
    <property type="match status" value="1"/>
</dbReference>
<gene>
    <name evidence="3" type="ORF">P8192_03145</name>
</gene>
<evidence type="ECO:0000313" key="3">
    <source>
        <dbReference type="EMBL" id="WFP17136.1"/>
    </source>
</evidence>
<dbReference type="InterPro" id="IPR003615">
    <property type="entry name" value="HNH_nuc"/>
</dbReference>